<comment type="similarity">
    <text evidence="1">Belongs to the complex I NDUFA12 subunit family.</text>
</comment>
<accession>A0AAN8KCW4</accession>
<dbReference type="GO" id="GO:0045271">
    <property type="term" value="C:respiratory chain complex I"/>
    <property type="evidence" value="ECO:0007669"/>
    <property type="project" value="InterPro"/>
</dbReference>
<name>A0AAN8KCW4_PATCE</name>
<dbReference type="PANTHER" id="PTHR32470:SF2">
    <property type="entry name" value="NADH DEHYDROGENASE [UBIQUINONE] 1 ALPHA SUBCOMPLEX ASSEMBLY FACTOR 2"/>
    <property type="match status" value="1"/>
</dbReference>
<dbReference type="InterPro" id="IPR007763">
    <property type="entry name" value="NDUFA12"/>
</dbReference>
<proteinExistence type="inferred from homology"/>
<evidence type="ECO:0000256" key="1">
    <source>
        <dbReference type="ARBA" id="ARBA00007355"/>
    </source>
</evidence>
<dbReference type="AlphaFoldDB" id="A0AAN8KCW4"/>
<sequence length="156" mass="18248">MSQGGGILKKLFMNYKAVLKGARTNGMLKGSDHFGNKYFEKVYNDEKRRPSRWIEAEDEDQSKVPDIPTEWDAWLRLKRQEPPTQQEVDRNYMLMLRTQKRAEDLKAKDLESRLPAADDGEQKHITTNVEPEQDRTQFPTYDDLEVRPGTFKDGEK</sequence>
<feature type="region of interest" description="Disordered" evidence="2">
    <location>
        <begin position="104"/>
        <end position="156"/>
    </location>
</feature>
<evidence type="ECO:0000313" key="3">
    <source>
        <dbReference type="EMBL" id="KAK6188746.1"/>
    </source>
</evidence>
<keyword evidence="4" id="KW-1185">Reference proteome</keyword>
<evidence type="ECO:0000313" key="4">
    <source>
        <dbReference type="Proteomes" id="UP001347796"/>
    </source>
</evidence>
<dbReference type="PANTHER" id="PTHR32470">
    <property type="entry name" value="ADH DEHYDROGENASE [UBIQUINONE] 1 ALPHA SUBCOMPLEX ASSEMBLY FACTOR 2"/>
    <property type="match status" value="1"/>
</dbReference>
<feature type="compositionally biased region" description="Basic and acidic residues" evidence="2">
    <location>
        <begin position="144"/>
        <end position="156"/>
    </location>
</feature>
<reference evidence="3 4" key="1">
    <citation type="submission" date="2024-01" db="EMBL/GenBank/DDBJ databases">
        <title>The genome of the rayed Mediterranean limpet Patella caerulea (Linnaeus, 1758).</title>
        <authorList>
            <person name="Anh-Thu Weber A."/>
            <person name="Halstead-Nussloch G."/>
        </authorList>
    </citation>
    <scope>NUCLEOTIDE SEQUENCE [LARGE SCALE GENOMIC DNA]</scope>
    <source>
        <strain evidence="3">AATW-2023a</strain>
        <tissue evidence="3">Whole specimen</tissue>
    </source>
</reference>
<evidence type="ECO:0000256" key="2">
    <source>
        <dbReference type="SAM" id="MobiDB-lite"/>
    </source>
</evidence>
<protein>
    <recommendedName>
        <fullName evidence="5">NADH dehydrogenase [ubiquinone] 1 alpha subcomplex assembly factor 2</fullName>
    </recommendedName>
</protein>
<dbReference type="GO" id="GO:0005739">
    <property type="term" value="C:mitochondrion"/>
    <property type="evidence" value="ECO:0007669"/>
    <property type="project" value="TreeGrafter"/>
</dbReference>
<comment type="caution">
    <text evidence="3">The sequence shown here is derived from an EMBL/GenBank/DDBJ whole genome shotgun (WGS) entry which is preliminary data.</text>
</comment>
<dbReference type="EMBL" id="JAZGQO010000003">
    <property type="protein sequence ID" value="KAK6188746.1"/>
    <property type="molecule type" value="Genomic_DNA"/>
</dbReference>
<dbReference type="Pfam" id="PF05071">
    <property type="entry name" value="NDUFA12"/>
    <property type="match status" value="1"/>
</dbReference>
<organism evidence="3 4">
    <name type="scientific">Patella caerulea</name>
    <name type="common">Rayed Mediterranean limpet</name>
    <dbReference type="NCBI Taxonomy" id="87958"/>
    <lineage>
        <taxon>Eukaryota</taxon>
        <taxon>Metazoa</taxon>
        <taxon>Spiralia</taxon>
        <taxon>Lophotrochozoa</taxon>
        <taxon>Mollusca</taxon>
        <taxon>Gastropoda</taxon>
        <taxon>Patellogastropoda</taxon>
        <taxon>Patelloidea</taxon>
        <taxon>Patellidae</taxon>
        <taxon>Patella</taxon>
    </lineage>
</organism>
<dbReference type="GO" id="GO:0032981">
    <property type="term" value="P:mitochondrial respiratory chain complex I assembly"/>
    <property type="evidence" value="ECO:0007669"/>
    <property type="project" value="TreeGrafter"/>
</dbReference>
<gene>
    <name evidence="3" type="ORF">SNE40_004861</name>
</gene>
<dbReference type="Proteomes" id="UP001347796">
    <property type="component" value="Unassembled WGS sequence"/>
</dbReference>
<dbReference type="InterPro" id="IPR052618">
    <property type="entry name" value="ComplexI_NDUFA12"/>
</dbReference>
<evidence type="ECO:0008006" key="5">
    <source>
        <dbReference type="Google" id="ProtNLM"/>
    </source>
</evidence>